<feature type="transmembrane region" description="Helical" evidence="7">
    <location>
        <begin position="135"/>
        <end position="159"/>
    </location>
</feature>
<dbReference type="SUPFAM" id="SSF161098">
    <property type="entry name" value="MetI-like"/>
    <property type="match status" value="1"/>
</dbReference>
<feature type="transmembrane region" description="Helical" evidence="7">
    <location>
        <begin position="190"/>
        <end position="213"/>
    </location>
</feature>
<dbReference type="CDD" id="cd06261">
    <property type="entry name" value="TM_PBP2"/>
    <property type="match status" value="1"/>
</dbReference>
<comment type="caution">
    <text evidence="9">The sequence shown here is derived from an EMBL/GenBank/DDBJ whole genome shotgun (WGS) entry which is preliminary data.</text>
</comment>
<evidence type="ECO:0000256" key="4">
    <source>
        <dbReference type="ARBA" id="ARBA00022692"/>
    </source>
</evidence>
<dbReference type="InterPro" id="IPR035906">
    <property type="entry name" value="MetI-like_sf"/>
</dbReference>
<evidence type="ECO:0000256" key="3">
    <source>
        <dbReference type="ARBA" id="ARBA00022475"/>
    </source>
</evidence>
<name>A0ABP8ACC9_9MICO</name>
<dbReference type="PROSITE" id="PS50928">
    <property type="entry name" value="ABC_TM1"/>
    <property type="match status" value="1"/>
</dbReference>
<evidence type="ECO:0000256" key="1">
    <source>
        <dbReference type="ARBA" id="ARBA00004651"/>
    </source>
</evidence>
<reference evidence="10" key="1">
    <citation type="journal article" date="2019" name="Int. J. Syst. Evol. Microbiol.">
        <title>The Global Catalogue of Microorganisms (GCM) 10K type strain sequencing project: providing services to taxonomists for standard genome sequencing and annotation.</title>
        <authorList>
            <consortium name="The Broad Institute Genomics Platform"/>
            <consortium name="The Broad Institute Genome Sequencing Center for Infectious Disease"/>
            <person name="Wu L."/>
            <person name="Ma J."/>
        </authorList>
    </citation>
    <scope>NUCLEOTIDE SEQUENCE [LARGE SCALE GENOMIC DNA]</scope>
    <source>
        <strain evidence="10">JCM 17591</strain>
    </source>
</reference>
<keyword evidence="3" id="KW-1003">Cell membrane</keyword>
<evidence type="ECO:0000256" key="2">
    <source>
        <dbReference type="ARBA" id="ARBA00022448"/>
    </source>
</evidence>
<dbReference type="PANTHER" id="PTHR30450:SF14">
    <property type="entry name" value="TRANSPORTER, PERMEASE PROTEIN, PUTATIVE-RELATED"/>
    <property type="match status" value="1"/>
</dbReference>
<organism evidence="9 10">
    <name type="scientific">Gryllotalpicola koreensis</name>
    <dbReference type="NCBI Taxonomy" id="993086"/>
    <lineage>
        <taxon>Bacteria</taxon>
        <taxon>Bacillati</taxon>
        <taxon>Actinomycetota</taxon>
        <taxon>Actinomycetes</taxon>
        <taxon>Micrococcales</taxon>
        <taxon>Microbacteriaceae</taxon>
        <taxon>Gryllotalpicola</taxon>
    </lineage>
</organism>
<dbReference type="EMBL" id="BAABBW010000007">
    <property type="protein sequence ID" value="GAA4181602.1"/>
    <property type="molecule type" value="Genomic_DNA"/>
</dbReference>
<feature type="domain" description="ABC transmembrane type-1" evidence="8">
    <location>
        <begin position="15"/>
        <end position="209"/>
    </location>
</feature>
<evidence type="ECO:0000256" key="7">
    <source>
        <dbReference type="RuleBase" id="RU363032"/>
    </source>
</evidence>
<feature type="transmembrane region" description="Helical" evidence="7">
    <location>
        <begin position="56"/>
        <end position="77"/>
    </location>
</feature>
<protein>
    <submittedName>
        <fullName evidence="9">ABC transporter permease</fullName>
    </submittedName>
</protein>
<evidence type="ECO:0000313" key="10">
    <source>
        <dbReference type="Proteomes" id="UP001501079"/>
    </source>
</evidence>
<evidence type="ECO:0000256" key="5">
    <source>
        <dbReference type="ARBA" id="ARBA00022989"/>
    </source>
</evidence>
<keyword evidence="6 7" id="KW-0472">Membrane</keyword>
<dbReference type="InterPro" id="IPR051322">
    <property type="entry name" value="AA_ABC_Transporter_Permease"/>
</dbReference>
<gene>
    <name evidence="9" type="ORF">GCM10022287_37100</name>
</gene>
<dbReference type="PANTHER" id="PTHR30450">
    <property type="entry name" value="ABC TRANSPORTER PERMEASE"/>
    <property type="match status" value="1"/>
</dbReference>
<sequence length="219" mass="23246">MTDLITDLPTFYGAIWQTLVMVLVALIVAGVIGLGIGILLYATAPGRLLENRTANLVTNVVVNIVRPVPFIIFIVAIEPLTVRVLGTYLGVQGAAFAISLGAAFAVSRIVEQNLVAVDPGVVEAARSMGASPARIIFTVLIPEGLGPLILGYTFVYVALVDMSAQAGAVGGGGLGDFAIQYGLNRFNYPIIYVTVAVIIVIVQLGQFFGNWLARRVMRR</sequence>
<evidence type="ECO:0000256" key="6">
    <source>
        <dbReference type="ARBA" id="ARBA00023136"/>
    </source>
</evidence>
<feature type="transmembrane region" description="Helical" evidence="7">
    <location>
        <begin position="20"/>
        <end position="44"/>
    </location>
</feature>
<comment type="similarity">
    <text evidence="7">Belongs to the binding-protein-dependent transport system permease family.</text>
</comment>
<keyword evidence="4 7" id="KW-0812">Transmembrane</keyword>
<evidence type="ECO:0000259" key="8">
    <source>
        <dbReference type="PROSITE" id="PS50928"/>
    </source>
</evidence>
<dbReference type="InterPro" id="IPR000515">
    <property type="entry name" value="MetI-like"/>
</dbReference>
<comment type="subcellular location">
    <subcellularLocation>
        <location evidence="1 7">Cell membrane</location>
        <topology evidence="1 7">Multi-pass membrane protein</topology>
    </subcellularLocation>
</comment>
<keyword evidence="5 7" id="KW-1133">Transmembrane helix</keyword>
<dbReference type="RefSeq" id="WP_344757273.1">
    <property type="nucleotide sequence ID" value="NZ_BAABBW010000007.1"/>
</dbReference>
<accession>A0ABP8ACC9</accession>
<feature type="transmembrane region" description="Helical" evidence="7">
    <location>
        <begin position="89"/>
        <end position="106"/>
    </location>
</feature>
<dbReference type="Proteomes" id="UP001501079">
    <property type="component" value="Unassembled WGS sequence"/>
</dbReference>
<proteinExistence type="inferred from homology"/>
<evidence type="ECO:0000313" key="9">
    <source>
        <dbReference type="EMBL" id="GAA4181602.1"/>
    </source>
</evidence>
<dbReference type="Pfam" id="PF00528">
    <property type="entry name" value="BPD_transp_1"/>
    <property type="match status" value="1"/>
</dbReference>
<keyword evidence="2 7" id="KW-0813">Transport</keyword>
<keyword evidence="10" id="KW-1185">Reference proteome</keyword>
<dbReference type="Gene3D" id="1.10.3720.10">
    <property type="entry name" value="MetI-like"/>
    <property type="match status" value="1"/>
</dbReference>